<comment type="similarity">
    <text evidence="1">Belongs to the TTI2 family.</text>
</comment>
<comment type="caution">
    <text evidence="2">The sequence shown here is derived from an EMBL/GenBank/DDBJ whole genome shotgun (WGS) entry which is preliminary data.</text>
</comment>
<dbReference type="PANTHER" id="PTHR32226">
    <property type="entry name" value="TELO2-INTERACTING PROTEIN 2"/>
    <property type="match status" value="1"/>
</dbReference>
<dbReference type="GO" id="GO:0005634">
    <property type="term" value="C:nucleus"/>
    <property type="evidence" value="ECO:0007669"/>
    <property type="project" value="TreeGrafter"/>
</dbReference>
<dbReference type="OrthoDB" id="6417021at2759"/>
<evidence type="ECO:0000313" key="3">
    <source>
        <dbReference type="Proteomes" id="UP000001861"/>
    </source>
</evidence>
<name>D6RMN6_COPC7</name>
<evidence type="ECO:0000256" key="1">
    <source>
        <dbReference type="ARBA" id="ARBA00034736"/>
    </source>
</evidence>
<proteinExistence type="inferred from homology"/>
<dbReference type="RefSeq" id="XP_002911132.1">
    <property type="nucleotide sequence ID" value="XM_002911086.1"/>
</dbReference>
<dbReference type="STRING" id="240176.D6RMN6"/>
<dbReference type="InterPro" id="IPR018870">
    <property type="entry name" value="Tti2"/>
</dbReference>
<protein>
    <submittedName>
        <fullName evidence="2">Uncharacterized protein</fullName>
    </submittedName>
</protein>
<dbReference type="EMBL" id="AACS02000005">
    <property type="protein sequence ID" value="EFI27638.1"/>
    <property type="molecule type" value="Genomic_DNA"/>
</dbReference>
<dbReference type="GO" id="GO:0110078">
    <property type="term" value="C:TTT Hsp90 cochaperone complex"/>
    <property type="evidence" value="ECO:0007669"/>
    <property type="project" value="InterPro"/>
</dbReference>
<dbReference type="PANTHER" id="PTHR32226:SF2">
    <property type="entry name" value="TELO2-INTERACTING PROTEIN 2"/>
    <property type="match status" value="1"/>
</dbReference>
<dbReference type="GeneID" id="9379955"/>
<accession>D6RMN6</accession>
<keyword evidence="3" id="KW-1185">Reference proteome</keyword>
<dbReference type="GO" id="GO:0005829">
    <property type="term" value="C:cytosol"/>
    <property type="evidence" value="ECO:0007669"/>
    <property type="project" value="TreeGrafter"/>
</dbReference>
<evidence type="ECO:0000313" key="2">
    <source>
        <dbReference type="EMBL" id="EFI27638.1"/>
    </source>
</evidence>
<organism evidence="2 3">
    <name type="scientific">Coprinopsis cinerea (strain Okayama-7 / 130 / ATCC MYA-4618 / FGSC 9003)</name>
    <name type="common">Inky cap fungus</name>
    <name type="synonym">Hormographiella aspergillata</name>
    <dbReference type="NCBI Taxonomy" id="240176"/>
    <lineage>
        <taxon>Eukaryota</taxon>
        <taxon>Fungi</taxon>
        <taxon>Dikarya</taxon>
        <taxon>Basidiomycota</taxon>
        <taxon>Agaricomycotina</taxon>
        <taxon>Agaricomycetes</taxon>
        <taxon>Agaricomycetidae</taxon>
        <taxon>Agaricales</taxon>
        <taxon>Agaricineae</taxon>
        <taxon>Psathyrellaceae</taxon>
        <taxon>Coprinopsis</taxon>
    </lineage>
</organism>
<dbReference type="HOGENOM" id="CLU_046584_0_0_1"/>
<reference evidence="2 3" key="1">
    <citation type="journal article" date="2010" name="Proc. Natl. Acad. Sci. U.S.A.">
        <title>Insights into evolution of multicellular fungi from the assembled chromosomes of the mushroom Coprinopsis cinerea (Coprinus cinereus).</title>
        <authorList>
            <person name="Stajich J.E."/>
            <person name="Wilke S.K."/>
            <person name="Ahren D."/>
            <person name="Au C.H."/>
            <person name="Birren B.W."/>
            <person name="Borodovsky M."/>
            <person name="Burns C."/>
            <person name="Canback B."/>
            <person name="Casselton L.A."/>
            <person name="Cheng C.K."/>
            <person name="Deng J."/>
            <person name="Dietrich F.S."/>
            <person name="Fargo D.C."/>
            <person name="Farman M.L."/>
            <person name="Gathman A.C."/>
            <person name="Goldberg J."/>
            <person name="Guigo R."/>
            <person name="Hoegger P.J."/>
            <person name="Hooker J.B."/>
            <person name="Huggins A."/>
            <person name="James T.Y."/>
            <person name="Kamada T."/>
            <person name="Kilaru S."/>
            <person name="Kodira C."/>
            <person name="Kues U."/>
            <person name="Kupfer D."/>
            <person name="Kwan H.S."/>
            <person name="Lomsadze A."/>
            <person name="Li W."/>
            <person name="Lilly W.W."/>
            <person name="Ma L.J."/>
            <person name="Mackey A.J."/>
            <person name="Manning G."/>
            <person name="Martin F."/>
            <person name="Muraguchi H."/>
            <person name="Natvig D.O."/>
            <person name="Palmerini H."/>
            <person name="Ramesh M.A."/>
            <person name="Rehmeyer C.J."/>
            <person name="Roe B.A."/>
            <person name="Shenoy N."/>
            <person name="Stanke M."/>
            <person name="Ter-Hovhannisyan V."/>
            <person name="Tunlid A."/>
            <person name="Velagapudi R."/>
            <person name="Vision T.J."/>
            <person name="Zeng Q."/>
            <person name="Zolan M.E."/>
            <person name="Pukkila P.J."/>
        </authorList>
    </citation>
    <scope>NUCLEOTIDE SEQUENCE [LARGE SCALE GENOMIC DNA]</scope>
    <source>
        <strain evidence="3">Okayama-7 / 130 / ATCC MYA-4618 / FGSC 9003</strain>
    </source>
</reference>
<gene>
    <name evidence="2" type="ORF">CC1G_14564</name>
</gene>
<dbReference type="VEuPathDB" id="FungiDB:CC1G_14564"/>
<dbReference type="Proteomes" id="UP000001861">
    <property type="component" value="Unassembled WGS sequence"/>
</dbReference>
<dbReference type="eggNOG" id="ENOG502S3SJ">
    <property type="taxonomic scope" value="Eukaryota"/>
</dbReference>
<sequence length="522" mass="57479">MSLSSQPPPPSSSLGSLCESLKPPVEFNRYENADAETHARLEKWKNGSVARLRELRDLIRQHVGGEPSLGSSGQDNGAGFSLDESVAIIAATTPFAVDLVQLNNEIGGGERYVEETNVLRSLLCVWILPESQEIAQDILDLLYPSTSQSPTSPPQPPHVPQQTLRHLLSHTIKPIFKASNPHPHLNLQTGKSLPPSQVGRPPQQGGFASVTQDFYESEGQRWKGWVGLGGILYWCVSNLEASAYEDVWHLVIPPLMTFLDDYQPPYKLWGLYIVRAMLQRVPSTLLRKTGIDGLIRSSFGKALAHQDSEIAPPILRLAISQSLKLILLTTQRGSKDRFDALCTLVGENIISDIWTYAFDKPAVVRATLDALPDVVRELDVGCTRFLKMFIPQLTQPLLLPSQSPPIPGLPPIDPLHLTIQLSSLKLLIPLINVCAPRMYNWRLTILNALVRCWVSVIVDRAKLLVDVSSGSENKDGGGQPPGIDEGLEELKALLQEACRDLVSACPSLKEVSNLHSLDDSRD</sequence>
<dbReference type="InParanoid" id="D6RMN6"/>
<dbReference type="Pfam" id="PF10521">
    <property type="entry name" value="Tti2"/>
    <property type="match status" value="1"/>
</dbReference>
<dbReference type="KEGG" id="cci:CC1G_14564"/>
<dbReference type="AlphaFoldDB" id="D6RMN6"/>
<dbReference type="OMA" id="PMASQDY"/>